<dbReference type="EMBL" id="BAABIA010000002">
    <property type="protein sequence ID" value="GAA5135467.1"/>
    <property type="molecule type" value="Genomic_DNA"/>
</dbReference>
<comment type="caution">
    <text evidence="1">The sequence shown here is derived from an EMBL/GenBank/DDBJ whole genome shotgun (WGS) entry which is preliminary data.</text>
</comment>
<sequence>MTACLGAFLPAEGQGANPAFQSTESFLTALNNADWECSFTSYPRLRFGADKIEILSSDGKITGTLKNVTHPEPGLIRVGFNNGGVVLFSFSDDLQSFVIANMSEMSEFDIPGAIAGVKLPATAADAPLEVTFKDHPYWKKARLHAAKMEVLDESGAPFATNEGFAFSPHGLGLKLPEKGAGFAVLSRQRAGGWYLGGRHLGSGVRTQAAGVFRPFLRSKLTDFALRSAHFTRSLLLARQESMAHAQEQYALYNAANIYGEASEQVTYAYNEIGKLRGYALSFDRAADWHARAYAATKANFAQDKAKLLEIGTDLAESQAERGDFASAKVTLAEVFPHLPPEGGDARIPYAFYKALGAAEFGLRNYPQAAKQFGDNQKRAEAANFNGYVIESLLDLAACQMAQNQPIEAATSVALAMQRQDEWTKKNPNYNFDTYKLALACVALQKWDEAVKYSSLSQRRNSVSYEEYARLLSLLNRGDKPAAQKLAQDFKRRFAGGLDDIQIRRDIDAMTVKLTEAVSALTPAATADLEQTWAQQVESLRKRPLQNYIFARAMVAAIAALKSGG</sequence>
<evidence type="ECO:0000313" key="1">
    <source>
        <dbReference type="EMBL" id="GAA5135467.1"/>
    </source>
</evidence>
<reference evidence="2" key="1">
    <citation type="journal article" date="2019" name="Int. J. Syst. Evol. Microbiol.">
        <title>The Global Catalogue of Microorganisms (GCM) 10K type strain sequencing project: providing services to taxonomists for standard genome sequencing and annotation.</title>
        <authorList>
            <consortium name="The Broad Institute Genomics Platform"/>
            <consortium name="The Broad Institute Genome Sequencing Center for Infectious Disease"/>
            <person name="Wu L."/>
            <person name="Ma J."/>
        </authorList>
    </citation>
    <scope>NUCLEOTIDE SEQUENCE [LARGE SCALE GENOMIC DNA]</scope>
    <source>
        <strain evidence="2">JCM 18053</strain>
    </source>
</reference>
<keyword evidence="2" id="KW-1185">Reference proteome</keyword>
<dbReference type="SUPFAM" id="SSF48452">
    <property type="entry name" value="TPR-like"/>
    <property type="match status" value="1"/>
</dbReference>
<organism evidence="1 2">
    <name type="scientific">Prosthecobacter algae</name>
    <dbReference type="NCBI Taxonomy" id="1144682"/>
    <lineage>
        <taxon>Bacteria</taxon>
        <taxon>Pseudomonadati</taxon>
        <taxon>Verrucomicrobiota</taxon>
        <taxon>Verrucomicrobiia</taxon>
        <taxon>Verrucomicrobiales</taxon>
        <taxon>Verrucomicrobiaceae</taxon>
        <taxon>Prosthecobacter</taxon>
    </lineage>
</organism>
<dbReference type="Proteomes" id="UP001499852">
    <property type="component" value="Unassembled WGS sequence"/>
</dbReference>
<evidence type="ECO:0008006" key="3">
    <source>
        <dbReference type="Google" id="ProtNLM"/>
    </source>
</evidence>
<dbReference type="InterPro" id="IPR011990">
    <property type="entry name" value="TPR-like_helical_dom_sf"/>
</dbReference>
<proteinExistence type="predicted"/>
<evidence type="ECO:0000313" key="2">
    <source>
        <dbReference type="Proteomes" id="UP001499852"/>
    </source>
</evidence>
<protein>
    <recommendedName>
        <fullName evidence="3">Tetratricopeptide repeat protein</fullName>
    </recommendedName>
</protein>
<name>A0ABP9NYY7_9BACT</name>
<gene>
    <name evidence="1" type="ORF">GCM10023213_08820</name>
</gene>
<accession>A0ABP9NYY7</accession>